<name>A0ABT5U4Z5_9MICO</name>
<dbReference type="EMBL" id="JARACI010001199">
    <property type="protein sequence ID" value="MDD9208196.1"/>
    <property type="molecule type" value="Genomic_DNA"/>
</dbReference>
<keyword evidence="2" id="KW-1185">Reference proteome</keyword>
<dbReference type="Proteomes" id="UP001165561">
    <property type="component" value="Unassembled WGS sequence"/>
</dbReference>
<organism evidence="1 2">
    <name type="scientific">Georgenia halotolerans</name>
    <dbReference type="NCBI Taxonomy" id="3028317"/>
    <lineage>
        <taxon>Bacteria</taxon>
        <taxon>Bacillati</taxon>
        <taxon>Actinomycetota</taxon>
        <taxon>Actinomycetes</taxon>
        <taxon>Micrococcales</taxon>
        <taxon>Bogoriellaceae</taxon>
        <taxon>Georgenia</taxon>
    </lineage>
</organism>
<reference evidence="1" key="1">
    <citation type="submission" date="2023-02" db="EMBL/GenBank/DDBJ databases">
        <title>Georgenia sp.10Sc9-8, isolated from a soil sample collected from the Taklamakan desert.</title>
        <authorList>
            <person name="Liu S."/>
        </authorList>
    </citation>
    <scope>NUCLEOTIDE SEQUENCE</scope>
    <source>
        <strain evidence="1">10Sc9-8</strain>
    </source>
</reference>
<evidence type="ECO:0000313" key="2">
    <source>
        <dbReference type="Proteomes" id="UP001165561"/>
    </source>
</evidence>
<comment type="caution">
    <text evidence="1">The sequence shown here is derived from an EMBL/GenBank/DDBJ whole genome shotgun (WGS) entry which is preliminary data.</text>
</comment>
<sequence>MATDPRAALDRLIAAAEAHLAAVASAQDEDAPAVLDAGDAFMDAFDTYDEALFERYGVGTPFEIDIDDDEYEDDDESDED</sequence>
<evidence type="ECO:0000313" key="1">
    <source>
        <dbReference type="EMBL" id="MDD9208196.1"/>
    </source>
</evidence>
<gene>
    <name evidence="1" type="ORF">PU560_17265</name>
</gene>
<proteinExistence type="predicted"/>
<accession>A0ABT5U4Z5</accession>
<protein>
    <submittedName>
        <fullName evidence="1">DNA primase</fullName>
    </submittedName>
</protein>